<gene>
    <name evidence="2" type="ORF">RIF29_27518</name>
</gene>
<sequence>MQRMEKEEEEEDVKEEGEEEEDAEEKVEEEKDKFDSEMPLALLLVDEESPTIHDKVVVISTNLKWLLDLMNLGPDFIHCFVPNWRRDRECALLLLMMRNNDVLLVPALAPLFVDVDVAAFVANSWLKLHLQLLGNVVISNSFAFCLRINHHCLLQDKAMLAYWHQRENDGQDDERGRGIVIRWQLSPLTFAMDSETIVVIGW</sequence>
<evidence type="ECO:0000256" key="1">
    <source>
        <dbReference type="SAM" id="MobiDB-lite"/>
    </source>
</evidence>
<feature type="compositionally biased region" description="Acidic residues" evidence="1">
    <location>
        <begin position="7"/>
        <end position="27"/>
    </location>
</feature>
<reference evidence="2 3" key="1">
    <citation type="submission" date="2024-01" db="EMBL/GenBank/DDBJ databases">
        <title>The genomes of 5 underutilized Papilionoideae crops provide insights into root nodulation and disease resistanc.</title>
        <authorList>
            <person name="Yuan L."/>
        </authorList>
    </citation>
    <scope>NUCLEOTIDE SEQUENCE [LARGE SCALE GENOMIC DNA]</scope>
    <source>
        <strain evidence="2">ZHUSHIDOU_FW_LH</strain>
        <tissue evidence="2">Leaf</tissue>
    </source>
</reference>
<dbReference type="AlphaFoldDB" id="A0AAN9EWF4"/>
<comment type="caution">
    <text evidence="2">The sequence shown here is derived from an EMBL/GenBank/DDBJ whole genome shotgun (WGS) entry which is preliminary data.</text>
</comment>
<feature type="region of interest" description="Disordered" evidence="1">
    <location>
        <begin position="1"/>
        <end position="34"/>
    </location>
</feature>
<name>A0AAN9EWF4_CROPI</name>
<keyword evidence="3" id="KW-1185">Reference proteome</keyword>
<evidence type="ECO:0000313" key="2">
    <source>
        <dbReference type="EMBL" id="KAK7261213.1"/>
    </source>
</evidence>
<proteinExistence type="predicted"/>
<dbReference type="Proteomes" id="UP001372338">
    <property type="component" value="Unassembled WGS sequence"/>
</dbReference>
<accession>A0AAN9EWF4</accession>
<dbReference type="EMBL" id="JAYWIO010000005">
    <property type="protein sequence ID" value="KAK7261213.1"/>
    <property type="molecule type" value="Genomic_DNA"/>
</dbReference>
<evidence type="ECO:0000313" key="3">
    <source>
        <dbReference type="Proteomes" id="UP001372338"/>
    </source>
</evidence>
<protein>
    <submittedName>
        <fullName evidence="2">Uncharacterized protein</fullName>
    </submittedName>
</protein>
<organism evidence="2 3">
    <name type="scientific">Crotalaria pallida</name>
    <name type="common">Smooth rattlebox</name>
    <name type="synonym">Crotalaria striata</name>
    <dbReference type="NCBI Taxonomy" id="3830"/>
    <lineage>
        <taxon>Eukaryota</taxon>
        <taxon>Viridiplantae</taxon>
        <taxon>Streptophyta</taxon>
        <taxon>Embryophyta</taxon>
        <taxon>Tracheophyta</taxon>
        <taxon>Spermatophyta</taxon>
        <taxon>Magnoliopsida</taxon>
        <taxon>eudicotyledons</taxon>
        <taxon>Gunneridae</taxon>
        <taxon>Pentapetalae</taxon>
        <taxon>rosids</taxon>
        <taxon>fabids</taxon>
        <taxon>Fabales</taxon>
        <taxon>Fabaceae</taxon>
        <taxon>Papilionoideae</taxon>
        <taxon>50 kb inversion clade</taxon>
        <taxon>genistoids sensu lato</taxon>
        <taxon>core genistoids</taxon>
        <taxon>Crotalarieae</taxon>
        <taxon>Crotalaria</taxon>
    </lineage>
</organism>